<dbReference type="InterPro" id="IPR014757">
    <property type="entry name" value="Tscrpt_reg_IclR_C"/>
</dbReference>
<dbReference type="Gene3D" id="1.10.10.10">
    <property type="entry name" value="Winged helix-like DNA-binding domain superfamily/Winged helix DNA-binding domain"/>
    <property type="match status" value="1"/>
</dbReference>
<sequence length="262" mass="28492">MNGSPTLSSVERALALLEVLAREGSLNLTQLSERLEAGKTTTFRLAATLVERGWLIKGPDLRYSLGPAALGLAGERGGRIDLKKQLLPIMIELHEESEETVHLTRLEGRYIVYLHQLLSPKPVVSLTSLDTRSPAHCVSPGLAQLAALPDAQIDWVLSAPLVRYTSISPTHPDAVRMQIARVRSAGYSINLGSFREDVGGVGVAVRNARGEPVAGLSLCIPVFRLSALDIPKLGERLMRAAQDAEIVMRDEFARRPECAFEA</sequence>
<keyword evidence="2" id="KW-0238">DNA-binding</keyword>
<protein>
    <submittedName>
        <fullName evidence="6">IclR family transcriptional regulator</fullName>
    </submittedName>
</protein>
<evidence type="ECO:0000256" key="1">
    <source>
        <dbReference type="ARBA" id="ARBA00023015"/>
    </source>
</evidence>
<dbReference type="Gene3D" id="3.30.450.40">
    <property type="match status" value="1"/>
</dbReference>
<dbReference type="InterPro" id="IPR050707">
    <property type="entry name" value="HTH_MetabolicPath_Reg"/>
</dbReference>
<dbReference type="InterPro" id="IPR005471">
    <property type="entry name" value="Tscrpt_reg_IclR_N"/>
</dbReference>
<name>A0ABW0P655_9HYPH</name>
<keyword evidence="7" id="KW-1185">Reference proteome</keyword>
<dbReference type="PROSITE" id="PS51077">
    <property type="entry name" value="HTH_ICLR"/>
    <property type="match status" value="1"/>
</dbReference>
<feature type="domain" description="HTH iclR-type" evidence="4">
    <location>
        <begin position="7"/>
        <end position="67"/>
    </location>
</feature>
<dbReference type="InterPro" id="IPR036388">
    <property type="entry name" value="WH-like_DNA-bd_sf"/>
</dbReference>
<dbReference type="SUPFAM" id="SSF55781">
    <property type="entry name" value="GAF domain-like"/>
    <property type="match status" value="1"/>
</dbReference>
<gene>
    <name evidence="6" type="ORF">ACFPN9_21325</name>
</gene>
<dbReference type="PANTHER" id="PTHR30136:SF24">
    <property type="entry name" value="HTH-TYPE TRANSCRIPTIONAL REPRESSOR ALLR"/>
    <property type="match status" value="1"/>
</dbReference>
<evidence type="ECO:0000259" key="5">
    <source>
        <dbReference type="PROSITE" id="PS51078"/>
    </source>
</evidence>
<dbReference type="PANTHER" id="PTHR30136">
    <property type="entry name" value="HELIX-TURN-HELIX TRANSCRIPTIONAL REGULATOR, ICLR FAMILY"/>
    <property type="match status" value="1"/>
</dbReference>
<dbReference type="RefSeq" id="WP_156450762.1">
    <property type="nucleotide sequence ID" value="NZ_JBHSLU010000070.1"/>
</dbReference>
<dbReference type="PROSITE" id="PS51078">
    <property type="entry name" value="ICLR_ED"/>
    <property type="match status" value="1"/>
</dbReference>
<accession>A0ABW0P655</accession>
<proteinExistence type="predicted"/>
<dbReference type="Proteomes" id="UP001596060">
    <property type="component" value="Unassembled WGS sequence"/>
</dbReference>
<organism evidence="6 7">
    <name type="scientific">Bosea massiliensis</name>
    <dbReference type="NCBI Taxonomy" id="151419"/>
    <lineage>
        <taxon>Bacteria</taxon>
        <taxon>Pseudomonadati</taxon>
        <taxon>Pseudomonadota</taxon>
        <taxon>Alphaproteobacteria</taxon>
        <taxon>Hyphomicrobiales</taxon>
        <taxon>Boseaceae</taxon>
        <taxon>Bosea</taxon>
    </lineage>
</organism>
<dbReference type="InterPro" id="IPR036390">
    <property type="entry name" value="WH_DNA-bd_sf"/>
</dbReference>
<dbReference type="EMBL" id="JBHSLU010000070">
    <property type="protein sequence ID" value="MFC5507791.1"/>
    <property type="molecule type" value="Genomic_DNA"/>
</dbReference>
<keyword evidence="3" id="KW-0804">Transcription</keyword>
<dbReference type="Pfam" id="PF09339">
    <property type="entry name" value="HTH_IclR"/>
    <property type="match status" value="1"/>
</dbReference>
<evidence type="ECO:0000259" key="4">
    <source>
        <dbReference type="PROSITE" id="PS51077"/>
    </source>
</evidence>
<comment type="caution">
    <text evidence="6">The sequence shown here is derived from an EMBL/GenBank/DDBJ whole genome shotgun (WGS) entry which is preliminary data.</text>
</comment>
<dbReference type="InterPro" id="IPR029016">
    <property type="entry name" value="GAF-like_dom_sf"/>
</dbReference>
<feature type="domain" description="IclR-ED" evidence="5">
    <location>
        <begin position="68"/>
        <end position="250"/>
    </location>
</feature>
<dbReference type="SUPFAM" id="SSF46785">
    <property type="entry name" value="Winged helix' DNA-binding domain"/>
    <property type="match status" value="1"/>
</dbReference>
<evidence type="ECO:0000256" key="2">
    <source>
        <dbReference type="ARBA" id="ARBA00023125"/>
    </source>
</evidence>
<keyword evidence="1" id="KW-0805">Transcription regulation</keyword>
<evidence type="ECO:0000256" key="3">
    <source>
        <dbReference type="ARBA" id="ARBA00023163"/>
    </source>
</evidence>
<dbReference type="SMART" id="SM00346">
    <property type="entry name" value="HTH_ICLR"/>
    <property type="match status" value="1"/>
</dbReference>
<evidence type="ECO:0000313" key="7">
    <source>
        <dbReference type="Proteomes" id="UP001596060"/>
    </source>
</evidence>
<reference evidence="7" key="1">
    <citation type="journal article" date="2019" name="Int. J. Syst. Evol. Microbiol.">
        <title>The Global Catalogue of Microorganisms (GCM) 10K type strain sequencing project: providing services to taxonomists for standard genome sequencing and annotation.</title>
        <authorList>
            <consortium name="The Broad Institute Genomics Platform"/>
            <consortium name="The Broad Institute Genome Sequencing Center for Infectious Disease"/>
            <person name="Wu L."/>
            <person name="Ma J."/>
        </authorList>
    </citation>
    <scope>NUCLEOTIDE SEQUENCE [LARGE SCALE GENOMIC DNA]</scope>
    <source>
        <strain evidence="7">CCUG 43117</strain>
    </source>
</reference>
<evidence type="ECO:0000313" key="6">
    <source>
        <dbReference type="EMBL" id="MFC5507791.1"/>
    </source>
</evidence>
<dbReference type="Pfam" id="PF01614">
    <property type="entry name" value="IclR_C"/>
    <property type="match status" value="1"/>
</dbReference>